<feature type="chain" id="PRO_5032978228" evidence="1">
    <location>
        <begin position="23"/>
        <end position="69"/>
    </location>
</feature>
<feature type="signal peptide" evidence="1">
    <location>
        <begin position="1"/>
        <end position="22"/>
    </location>
</feature>
<dbReference type="AlphaFoldDB" id="A0A822YYG1"/>
<keyword evidence="3" id="KW-1185">Reference proteome</keyword>
<organism evidence="2 3">
    <name type="scientific">Nelumbo nucifera</name>
    <name type="common">Sacred lotus</name>
    <dbReference type="NCBI Taxonomy" id="4432"/>
    <lineage>
        <taxon>Eukaryota</taxon>
        <taxon>Viridiplantae</taxon>
        <taxon>Streptophyta</taxon>
        <taxon>Embryophyta</taxon>
        <taxon>Tracheophyta</taxon>
        <taxon>Spermatophyta</taxon>
        <taxon>Magnoliopsida</taxon>
        <taxon>Proteales</taxon>
        <taxon>Nelumbonaceae</taxon>
        <taxon>Nelumbo</taxon>
    </lineage>
</organism>
<accession>A0A822YYG1</accession>
<evidence type="ECO:0000313" key="2">
    <source>
        <dbReference type="EMBL" id="DAD36541.1"/>
    </source>
</evidence>
<dbReference type="Proteomes" id="UP000607653">
    <property type="component" value="Unassembled WGS sequence"/>
</dbReference>
<evidence type="ECO:0000256" key="1">
    <source>
        <dbReference type="SAM" id="SignalP"/>
    </source>
</evidence>
<reference evidence="2 3" key="1">
    <citation type="journal article" date="2020" name="Mol. Biol. Evol.">
        <title>Distinct Expression and Methylation Patterns for Genes with Different Fates following a Single Whole-Genome Duplication in Flowering Plants.</title>
        <authorList>
            <person name="Shi T."/>
            <person name="Rahmani R.S."/>
            <person name="Gugger P.F."/>
            <person name="Wang M."/>
            <person name="Li H."/>
            <person name="Zhang Y."/>
            <person name="Li Z."/>
            <person name="Wang Q."/>
            <person name="Van de Peer Y."/>
            <person name="Marchal K."/>
            <person name="Chen J."/>
        </authorList>
    </citation>
    <scope>NUCLEOTIDE SEQUENCE [LARGE SCALE GENOMIC DNA]</scope>
    <source>
        <tissue evidence="2">Leaf</tissue>
    </source>
</reference>
<keyword evidence="1" id="KW-0732">Signal</keyword>
<evidence type="ECO:0000313" key="3">
    <source>
        <dbReference type="Proteomes" id="UP000607653"/>
    </source>
</evidence>
<comment type="caution">
    <text evidence="2">The sequence shown here is derived from an EMBL/GenBank/DDBJ whole genome shotgun (WGS) entry which is preliminary data.</text>
</comment>
<gene>
    <name evidence="2" type="ORF">HUJ06_007182</name>
</gene>
<sequence>MGFLGWIFLVSIFLCFYASGSSSTDDFRQAFPIVEPDSGHTKLRLAREGLKAIERITTPIAAVANKFPP</sequence>
<name>A0A822YYG1_NELNU</name>
<proteinExistence type="predicted"/>
<protein>
    <submittedName>
        <fullName evidence="2">Uncharacterized protein</fullName>
    </submittedName>
</protein>
<dbReference type="EMBL" id="DUZY01000004">
    <property type="protein sequence ID" value="DAD36541.1"/>
    <property type="molecule type" value="Genomic_DNA"/>
</dbReference>